<sequence length="792" mass="90344">MEAVNAEAILERRHEIRTSLRAVENSLREAGAVTDGYSSAYWLEPPHAHGDSRPLVSLFCRQVEHVSKATLARLAAHRFDFDPPDPVRYYWRLTPLGEAKCRRMWSLFDDDRDGQWTYVEFCEYMAALKCSTNSVELRAFEDSAETWRMYMSDMCELNEERKLTFEGFKRYRELIEDEQPLERDLTTLNISLEWEELERVEIMKQLFDEYVEGDPMGTVTARAAQYLLAEVGIPLTSEETIEIKSALQFTTEGLSNKTGHNEEQPRICKVGLLSLVFSSWSPAVKTSFSALRRLKRRVHWVFTCVRKVVATGMLSASCLQSRTPGSDRGDYMLKMEIGPTFATTSSVHITYNSDADSAATLHELNYLERGAECFLYIDVACRSGMKESDSHLLVDRITWFIGEYFRDHIESLPCFHRWFVSIPTKQQLRLGPTSSNVSATPSVVIRLVILFTGKMDLYHVMQSLGLPSSMQFDHLLQRFSLRFLCSHSLEDILVTKNLNLGAQWSCRAQMDVRLNRQAWAQIFSQVAYHLDAELTHEREDAEYIAQLNAEREENKKKSPVPNQRRSPAGTRSEEENLQDPELVESKTETRRLSLIKSFRRVASTLQHSAHVSALWSFTNLSSALRENPWFRSVLSPEWFELLKFVFNTPGGLAQKWRATGDSLRAEFADSSYARAGTRTAHGHQSTSRAAETPKPFETPTTSNLQYEQKSAAHQGYDPNPPASESTEEKSEEHLLLEFYDLCARHLEGVHIVHAEAGTSGVTCILEGWNIFSLLPRIYQGHLAKRVSLKGCP</sequence>
<keyword evidence="4" id="KW-1185">Reference proteome</keyword>
<accession>A0A833T2I9</accession>
<feature type="domain" description="EF-hand" evidence="2">
    <location>
        <begin position="96"/>
        <end position="131"/>
    </location>
</feature>
<evidence type="ECO:0000256" key="1">
    <source>
        <dbReference type="SAM" id="MobiDB-lite"/>
    </source>
</evidence>
<comment type="caution">
    <text evidence="3">The sequence shown here is derived from an EMBL/GenBank/DDBJ whole genome shotgun (WGS) entry which is preliminary data.</text>
</comment>
<dbReference type="PROSITE" id="PS50222">
    <property type="entry name" value="EF_HAND_2"/>
    <property type="match status" value="1"/>
</dbReference>
<dbReference type="AlphaFoldDB" id="A0A833T2I9"/>
<organism evidence="3 4">
    <name type="scientific">Phytophthora infestans</name>
    <name type="common">Potato late blight agent</name>
    <name type="synonym">Botrytis infestans</name>
    <dbReference type="NCBI Taxonomy" id="4787"/>
    <lineage>
        <taxon>Eukaryota</taxon>
        <taxon>Sar</taxon>
        <taxon>Stramenopiles</taxon>
        <taxon>Oomycota</taxon>
        <taxon>Peronosporomycetes</taxon>
        <taxon>Peronosporales</taxon>
        <taxon>Peronosporaceae</taxon>
        <taxon>Phytophthora</taxon>
    </lineage>
</organism>
<dbReference type="InterPro" id="IPR011992">
    <property type="entry name" value="EF-hand-dom_pair"/>
</dbReference>
<feature type="region of interest" description="Disordered" evidence="1">
    <location>
        <begin position="710"/>
        <end position="729"/>
    </location>
</feature>
<proteinExistence type="predicted"/>
<dbReference type="SUPFAM" id="SSF47473">
    <property type="entry name" value="EF-hand"/>
    <property type="match status" value="1"/>
</dbReference>
<gene>
    <name evidence="3" type="ORF">GN244_ATG02455</name>
</gene>
<dbReference type="EMBL" id="WSZM01000055">
    <property type="protein sequence ID" value="KAF4045073.1"/>
    <property type="molecule type" value="Genomic_DNA"/>
</dbReference>
<name>A0A833T2I9_PHYIN</name>
<evidence type="ECO:0000313" key="4">
    <source>
        <dbReference type="Proteomes" id="UP000602510"/>
    </source>
</evidence>
<dbReference type="InterPro" id="IPR002048">
    <property type="entry name" value="EF_hand_dom"/>
</dbReference>
<feature type="region of interest" description="Disordered" evidence="1">
    <location>
        <begin position="674"/>
        <end position="702"/>
    </location>
</feature>
<dbReference type="Gene3D" id="1.10.238.10">
    <property type="entry name" value="EF-hand"/>
    <property type="match status" value="1"/>
</dbReference>
<evidence type="ECO:0000313" key="3">
    <source>
        <dbReference type="EMBL" id="KAF4045073.1"/>
    </source>
</evidence>
<dbReference type="Proteomes" id="UP000602510">
    <property type="component" value="Unassembled WGS sequence"/>
</dbReference>
<dbReference type="GO" id="GO:0005509">
    <property type="term" value="F:calcium ion binding"/>
    <property type="evidence" value="ECO:0007669"/>
    <property type="project" value="InterPro"/>
</dbReference>
<feature type="region of interest" description="Disordered" evidence="1">
    <location>
        <begin position="549"/>
        <end position="585"/>
    </location>
</feature>
<evidence type="ECO:0000259" key="2">
    <source>
        <dbReference type="PROSITE" id="PS50222"/>
    </source>
</evidence>
<protein>
    <recommendedName>
        <fullName evidence="2">EF-hand domain-containing protein</fullName>
    </recommendedName>
</protein>
<reference evidence="3" key="1">
    <citation type="submission" date="2020-04" db="EMBL/GenBank/DDBJ databases">
        <title>Hybrid Assembly of Korean Phytophthora infestans isolates.</title>
        <authorList>
            <person name="Prokchorchik M."/>
            <person name="Lee Y."/>
            <person name="Seo J."/>
            <person name="Cho J.-H."/>
            <person name="Park Y.-E."/>
            <person name="Jang D.-C."/>
            <person name="Im J.-S."/>
            <person name="Choi J.-G."/>
            <person name="Park H.-J."/>
            <person name="Lee G.-B."/>
            <person name="Lee Y.-G."/>
            <person name="Hong S.-Y."/>
            <person name="Cho K."/>
            <person name="Sohn K.H."/>
        </authorList>
    </citation>
    <scope>NUCLEOTIDE SEQUENCE</scope>
    <source>
        <strain evidence="3">KR_1_A1</strain>
    </source>
</reference>